<dbReference type="AlphaFoldDB" id="A0A975S732"/>
<dbReference type="RefSeq" id="WP_207347389.1">
    <property type="nucleotide sequence ID" value="NZ_CP076456.1"/>
</dbReference>
<organism evidence="2 3">
    <name type="scientific">Arthrobacter sunyaminii</name>
    <dbReference type="NCBI Taxonomy" id="2816859"/>
    <lineage>
        <taxon>Bacteria</taxon>
        <taxon>Bacillati</taxon>
        <taxon>Actinomycetota</taxon>
        <taxon>Actinomycetes</taxon>
        <taxon>Micrococcales</taxon>
        <taxon>Micrococcaceae</taxon>
        <taxon>Arthrobacter</taxon>
    </lineage>
</organism>
<gene>
    <name evidence="2" type="ORF">KG104_04280</name>
</gene>
<feature type="compositionally biased region" description="Basic and acidic residues" evidence="1">
    <location>
        <begin position="18"/>
        <end position="27"/>
    </location>
</feature>
<proteinExistence type="predicted"/>
<keyword evidence="3" id="KW-1185">Reference proteome</keyword>
<reference evidence="2" key="1">
    <citation type="submission" date="2021-06" db="EMBL/GenBank/DDBJ databases">
        <title>Novel species in genus Arthrobacter.</title>
        <authorList>
            <person name="Zhang G."/>
        </authorList>
    </citation>
    <scope>NUCLEOTIDE SEQUENCE</scope>
    <source>
        <strain evidence="2">Zg-ZUI122</strain>
    </source>
</reference>
<dbReference type="EMBL" id="CP076456">
    <property type="protein sequence ID" value="QWQ37020.1"/>
    <property type="molecule type" value="Genomic_DNA"/>
</dbReference>
<evidence type="ECO:0000256" key="1">
    <source>
        <dbReference type="SAM" id="MobiDB-lite"/>
    </source>
</evidence>
<name>A0A975S732_9MICC</name>
<accession>A0A975S732</accession>
<evidence type="ECO:0000313" key="2">
    <source>
        <dbReference type="EMBL" id="QWQ37020.1"/>
    </source>
</evidence>
<evidence type="ECO:0000313" key="3">
    <source>
        <dbReference type="Proteomes" id="UP000680588"/>
    </source>
</evidence>
<dbReference type="Proteomes" id="UP000680588">
    <property type="component" value="Chromosome"/>
</dbReference>
<sequence length="58" mass="6329">MDNSVYAADRPATGRPADTADPRRAAEPRGVSLSDYRAITAARQEFLDFLLARAEHPA</sequence>
<feature type="region of interest" description="Disordered" evidence="1">
    <location>
        <begin position="1"/>
        <end position="30"/>
    </location>
</feature>
<dbReference type="KEGG" id="asun:KG104_04280"/>
<protein>
    <submittedName>
        <fullName evidence="2">Uncharacterized protein</fullName>
    </submittedName>
</protein>